<dbReference type="EMBL" id="JBDFQZ010000003">
    <property type="protein sequence ID" value="KAK9740896.1"/>
    <property type="molecule type" value="Genomic_DNA"/>
</dbReference>
<keyword evidence="1" id="KW-0479">Metal-binding</keyword>
<dbReference type="Gene3D" id="3.30.40.10">
    <property type="entry name" value="Zinc/RING finger domain, C3HC4 (zinc finger)"/>
    <property type="match status" value="1"/>
</dbReference>
<evidence type="ECO:0000313" key="4">
    <source>
        <dbReference type="EMBL" id="KAK9740896.1"/>
    </source>
</evidence>
<sequence>MFLQCKHCYVCGHIGYEELLVECAQCNQLSIHRYCLGVVPGVDEDKAAYWICYYCSPQSMDSVTNDQISNIDTTSTPEQCDNQIVLVKEQPKPLCTLYPKGHYKFSKVDEAAEILSGVVVIVSPSGEAIIRDDIDTMILIINEEEIMSKRQLVKKVVMNSNHDVKNSKVRRSERIKEKLNRWDTIGFIRRSPRFKKRKIMYGSNTRVCVC</sequence>
<evidence type="ECO:0000256" key="1">
    <source>
        <dbReference type="ARBA" id="ARBA00022723"/>
    </source>
</evidence>
<dbReference type="Proteomes" id="UP001443914">
    <property type="component" value="Unassembled WGS sequence"/>
</dbReference>
<dbReference type="InterPro" id="IPR013083">
    <property type="entry name" value="Znf_RING/FYVE/PHD"/>
</dbReference>
<dbReference type="GO" id="GO:0008270">
    <property type="term" value="F:zinc ion binding"/>
    <property type="evidence" value="ECO:0007669"/>
    <property type="project" value="UniProtKB-KW"/>
</dbReference>
<keyword evidence="3" id="KW-0862">Zinc</keyword>
<accession>A0AAW1M3Y8</accession>
<protein>
    <recommendedName>
        <fullName evidence="6">PHD-type domain-containing protein</fullName>
    </recommendedName>
</protein>
<dbReference type="InterPro" id="IPR011011">
    <property type="entry name" value="Znf_FYVE_PHD"/>
</dbReference>
<keyword evidence="2" id="KW-0863">Zinc-finger</keyword>
<evidence type="ECO:0000313" key="5">
    <source>
        <dbReference type="Proteomes" id="UP001443914"/>
    </source>
</evidence>
<gene>
    <name evidence="4" type="ORF">RND81_03G068900</name>
</gene>
<keyword evidence="5" id="KW-1185">Reference proteome</keyword>
<evidence type="ECO:0000256" key="2">
    <source>
        <dbReference type="ARBA" id="ARBA00022771"/>
    </source>
</evidence>
<dbReference type="AlphaFoldDB" id="A0AAW1M3Y8"/>
<name>A0AAW1M3Y8_SAPOF</name>
<comment type="caution">
    <text evidence="4">The sequence shown here is derived from an EMBL/GenBank/DDBJ whole genome shotgun (WGS) entry which is preliminary data.</text>
</comment>
<evidence type="ECO:0008006" key="6">
    <source>
        <dbReference type="Google" id="ProtNLM"/>
    </source>
</evidence>
<reference evidence="4" key="1">
    <citation type="submission" date="2024-03" db="EMBL/GenBank/DDBJ databases">
        <title>WGS assembly of Saponaria officinalis var. Norfolk2.</title>
        <authorList>
            <person name="Jenkins J."/>
            <person name="Shu S."/>
            <person name="Grimwood J."/>
            <person name="Barry K."/>
            <person name="Goodstein D."/>
            <person name="Schmutz J."/>
            <person name="Leebens-Mack J."/>
            <person name="Osbourn A."/>
        </authorList>
    </citation>
    <scope>NUCLEOTIDE SEQUENCE [LARGE SCALE GENOMIC DNA]</scope>
    <source>
        <strain evidence="4">JIC</strain>
    </source>
</reference>
<evidence type="ECO:0000256" key="3">
    <source>
        <dbReference type="ARBA" id="ARBA00022833"/>
    </source>
</evidence>
<dbReference type="SUPFAM" id="SSF57903">
    <property type="entry name" value="FYVE/PHD zinc finger"/>
    <property type="match status" value="1"/>
</dbReference>
<proteinExistence type="predicted"/>
<organism evidence="4 5">
    <name type="scientific">Saponaria officinalis</name>
    <name type="common">Common soapwort</name>
    <name type="synonym">Lychnis saponaria</name>
    <dbReference type="NCBI Taxonomy" id="3572"/>
    <lineage>
        <taxon>Eukaryota</taxon>
        <taxon>Viridiplantae</taxon>
        <taxon>Streptophyta</taxon>
        <taxon>Embryophyta</taxon>
        <taxon>Tracheophyta</taxon>
        <taxon>Spermatophyta</taxon>
        <taxon>Magnoliopsida</taxon>
        <taxon>eudicotyledons</taxon>
        <taxon>Gunneridae</taxon>
        <taxon>Pentapetalae</taxon>
        <taxon>Caryophyllales</taxon>
        <taxon>Caryophyllaceae</taxon>
        <taxon>Caryophylleae</taxon>
        <taxon>Saponaria</taxon>
    </lineage>
</organism>